<dbReference type="Proteomes" id="UP000663852">
    <property type="component" value="Unassembled WGS sequence"/>
</dbReference>
<keyword evidence="4" id="KW-1185">Reference proteome</keyword>
<sequence>MSTKLIEKNDQQQKNYVYYGPIRCYFRRKHAPTLSTGRRSKFEQVSDEERLKRDIRRERNRLLAKKLKEKREKILTDLLEQVKQLEENEFLMQNLINELQSQKNNLILQLDNFNQESFDEQFDDLFDLPFDLLTDDTTSIDSFLD</sequence>
<dbReference type="Gene3D" id="1.20.5.170">
    <property type="match status" value="1"/>
</dbReference>
<comment type="caution">
    <text evidence="2">The sequence shown here is derived from an EMBL/GenBank/DDBJ whole genome shotgun (WGS) entry which is preliminary data.</text>
</comment>
<dbReference type="GO" id="GO:0006357">
    <property type="term" value="P:regulation of transcription by RNA polymerase II"/>
    <property type="evidence" value="ECO:0007669"/>
    <property type="project" value="InterPro"/>
</dbReference>
<evidence type="ECO:0000313" key="3">
    <source>
        <dbReference type="EMBL" id="CAF1367260.1"/>
    </source>
</evidence>
<evidence type="ECO:0008006" key="5">
    <source>
        <dbReference type="Google" id="ProtNLM"/>
    </source>
</evidence>
<dbReference type="EMBL" id="CAJNOJ010000282">
    <property type="protein sequence ID" value="CAF1367260.1"/>
    <property type="molecule type" value="Genomic_DNA"/>
</dbReference>
<dbReference type="GO" id="GO:0003677">
    <property type="term" value="F:DNA binding"/>
    <property type="evidence" value="ECO:0007669"/>
    <property type="project" value="InterPro"/>
</dbReference>
<dbReference type="OrthoDB" id="10104256at2759"/>
<reference evidence="2" key="1">
    <citation type="submission" date="2021-02" db="EMBL/GenBank/DDBJ databases">
        <authorList>
            <person name="Nowell W R."/>
        </authorList>
    </citation>
    <scope>NUCLEOTIDE SEQUENCE</scope>
</reference>
<accession>A0A813ZSS7</accession>
<evidence type="ECO:0000313" key="2">
    <source>
        <dbReference type="EMBL" id="CAF0903432.1"/>
    </source>
</evidence>
<dbReference type="InterPro" id="IPR046347">
    <property type="entry name" value="bZIP_sf"/>
</dbReference>
<evidence type="ECO:0000313" key="4">
    <source>
        <dbReference type="Proteomes" id="UP000663828"/>
    </source>
</evidence>
<dbReference type="AlphaFoldDB" id="A0A813ZSS7"/>
<proteinExistence type="predicted"/>
<protein>
    <recommendedName>
        <fullName evidence="5">BZIP domain-containing protein</fullName>
    </recommendedName>
</protein>
<dbReference type="InterPro" id="IPR000837">
    <property type="entry name" value="AP-1"/>
</dbReference>
<evidence type="ECO:0000256" key="1">
    <source>
        <dbReference type="SAM" id="Coils"/>
    </source>
</evidence>
<organism evidence="2 4">
    <name type="scientific">Adineta ricciae</name>
    <name type="common">Rotifer</name>
    <dbReference type="NCBI Taxonomy" id="249248"/>
    <lineage>
        <taxon>Eukaryota</taxon>
        <taxon>Metazoa</taxon>
        <taxon>Spiralia</taxon>
        <taxon>Gnathifera</taxon>
        <taxon>Rotifera</taxon>
        <taxon>Eurotatoria</taxon>
        <taxon>Bdelloidea</taxon>
        <taxon>Adinetida</taxon>
        <taxon>Adinetidae</taxon>
        <taxon>Adineta</taxon>
    </lineage>
</organism>
<dbReference type="Proteomes" id="UP000663828">
    <property type="component" value="Unassembled WGS sequence"/>
</dbReference>
<name>A0A813ZSS7_ADIRI</name>
<keyword evidence="1" id="KW-0175">Coiled coil</keyword>
<dbReference type="SUPFAM" id="SSF57959">
    <property type="entry name" value="Leucine zipper domain"/>
    <property type="match status" value="1"/>
</dbReference>
<feature type="coiled-coil region" evidence="1">
    <location>
        <begin position="45"/>
        <end position="116"/>
    </location>
</feature>
<dbReference type="GO" id="GO:0003700">
    <property type="term" value="F:DNA-binding transcription factor activity"/>
    <property type="evidence" value="ECO:0007669"/>
    <property type="project" value="InterPro"/>
</dbReference>
<dbReference type="PRINTS" id="PR00042">
    <property type="entry name" value="LEUZIPPRFOS"/>
</dbReference>
<dbReference type="EMBL" id="CAJNOR010000401">
    <property type="protein sequence ID" value="CAF0903432.1"/>
    <property type="molecule type" value="Genomic_DNA"/>
</dbReference>
<gene>
    <name evidence="3" type="ORF">EDS130_LOCUS34170</name>
    <name evidence="2" type="ORF">XAT740_LOCUS8147</name>
</gene>